<keyword evidence="1" id="KW-0812">Transmembrane</keyword>
<keyword evidence="1" id="KW-1133">Transmembrane helix</keyword>
<dbReference type="OrthoDB" id="8478236at2"/>
<dbReference type="AlphaFoldDB" id="A0A4D7QCH1"/>
<feature type="transmembrane region" description="Helical" evidence="1">
    <location>
        <begin position="171"/>
        <end position="192"/>
    </location>
</feature>
<proteinExistence type="predicted"/>
<dbReference type="EMBL" id="CP039865">
    <property type="protein sequence ID" value="QCK84868.1"/>
    <property type="molecule type" value="Genomic_DNA"/>
</dbReference>
<protein>
    <submittedName>
        <fullName evidence="2">Uncharacterized protein</fullName>
    </submittedName>
</protein>
<evidence type="ECO:0000313" key="3">
    <source>
        <dbReference type="Proteomes" id="UP000298588"/>
    </source>
</evidence>
<evidence type="ECO:0000313" key="2">
    <source>
        <dbReference type="EMBL" id="QCK84868.1"/>
    </source>
</evidence>
<dbReference type="RefSeq" id="WP_137098202.1">
    <property type="nucleotide sequence ID" value="NZ_CP039865.1"/>
</dbReference>
<evidence type="ECO:0000256" key="1">
    <source>
        <dbReference type="SAM" id="Phobius"/>
    </source>
</evidence>
<accession>A0A4D7QCH1</accession>
<gene>
    <name evidence="2" type="ORF">E8L99_03240</name>
</gene>
<dbReference type="KEGG" id="paqt:E8L99_03240"/>
<dbReference type="Proteomes" id="UP000298588">
    <property type="component" value="Chromosome"/>
</dbReference>
<sequence length="306" mass="33074">MDVAPLVSAFRYRYHVLDAYGTRLGGLARPAASIEEALRKAAADLKLTADPPSELRRRAAEINSETRSALRDAIARAENDLAIAITRYGTDIGAPDVGPHIEMRTTLDGIDRSYRAMDPEPHDFDGWYDQLDAQIGHMASLETLERELETTRNGGQKAVKLPDASPGRLKWFLVAMVLAALAALGIAVFTTMNLGNVAATLPQPGPEAPRVVRTVPIIVTPPPEAVVTQPCRTLEVEIAAEGASLLDAPLGGQPIVRLEPGEKVQVKQVIDMPSGRLIEVDVPARTAHGFIGEREARLPVMTWSCN</sequence>
<keyword evidence="1" id="KW-0472">Membrane</keyword>
<keyword evidence="3" id="KW-1185">Reference proteome</keyword>
<reference evidence="2 3" key="1">
    <citation type="submission" date="2019-04" db="EMBL/GenBank/DDBJ databases">
        <title>Phreatobacter aquaticus sp. nov.</title>
        <authorList>
            <person name="Choi A."/>
            <person name="Baek K."/>
        </authorList>
    </citation>
    <scope>NUCLEOTIDE SEQUENCE [LARGE SCALE GENOMIC DNA]</scope>
    <source>
        <strain evidence="2 3">NMCR1094</strain>
    </source>
</reference>
<organism evidence="2 3">
    <name type="scientific">Phreatobacter aquaticus</name>
    <dbReference type="NCBI Taxonomy" id="2570229"/>
    <lineage>
        <taxon>Bacteria</taxon>
        <taxon>Pseudomonadati</taxon>
        <taxon>Pseudomonadota</taxon>
        <taxon>Alphaproteobacteria</taxon>
        <taxon>Hyphomicrobiales</taxon>
        <taxon>Phreatobacteraceae</taxon>
        <taxon>Phreatobacter</taxon>
    </lineage>
</organism>
<name>A0A4D7QCH1_9HYPH</name>